<proteinExistence type="predicted"/>
<dbReference type="AlphaFoldDB" id="I1PWP0"/>
<feature type="region of interest" description="Disordered" evidence="1">
    <location>
        <begin position="155"/>
        <end position="175"/>
    </location>
</feature>
<reference evidence="2" key="1">
    <citation type="submission" date="2015-06" db="UniProtKB">
        <authorList>
            <consortium name="EnsemblPlants"/>
        </authorList>
    </citation>
    <scope>IDENTIFICATION</scope>
</reference>
<sequence length="175" mass="18222">MAEAQQEVAAAAKGYRSSPFSPSSMFPTLSPPLVATVHGGGGRAEEATTIAATATPAARSLAAGDNGMQVSGHGEHAGLSSGRRRGRPKGSRRRQILANLGQYIAVHPRALAMASSSGTGAGLPLEELGLDGAVLDALWRCAAAAIPPLSRLCSAARKKKGKRKEERERERQCQR</sequence>
<dbReference type="Proteomes" id="UP000007306">
    <property type="component" value="Chromosome 5"/>
</dbReference>
<feature type="compositionally biased region" description="Basic and acidic residues" evidence="1">
    <location>
        <begin position="163"/>
        <end position="175"/>
    </location>
</feature>
<feature type="compositionally biased region" description="Basic residues" evidence="1">
    <location>
        <begin position="82"/>
        <end position="92"/>
    </location>
</feature>
<feature type="region of interest" description="Disordered" evidence="1">
    <location>
        <begin position="64"/>
        <end position="92"/>
    </location>
</feature>
<dbReference type="EnsemblPlants" id="ORGLA05G0178800.1">
    <property type="protein sequence ID" value="ORGLA05G0178800.1"/>
    <property type="gene ID" value="ORGLA05G0178800"/>
</dbReference>
<name>I1PWP0_ORYGL</name>
<evidence type="ECO:0000313" key="3">
    <source>
        <dbReference type="Proteomes" id="UP000007306"/>
    </source>
</evidence>
<dbReference type="Gramene" id="ORGLA05G0178800.1">
    <property type="protein sequence ID" value="ORGLA05G0178800.1"/>
    <property type="gene ID" value="ORGLA05G0178800"/>
</dbReference>
<protein>
    <submittedName>
        <fullName evidence="2">Uncharacterized protein</fullName>
    </submittedName>
</protein>
<dbReference type="HOGENOM" id="CLU_1734509_0_0_1"/>
<keyword evidence="3" id="KW-1185">Reference proteome</keyword>
<reference evidence="2 3" key="2">
    <citation type="submission" date="2018-04" db="EMBL/GenBank/DDBJ databases">
        <title>OglaRS2 (Oryza glaberrima Reference Sequence Version 2).</title>
        <authorList>
            <person name="Zhang J."/>
            <person name="Kudrna D."/>
            <person name="Lee S."/>
            <person name="Talag J."/>
            <person name="Rajasekar S."/>
            <person name="Wing R.A."/>
        </authorList>
    </citation>
    <scope>NUCLEOTIDE SEQUENCE [LARGE SCALE GENOMIC DNA]</scope>
    <source>
        <strain evidence="2 3">cv. IRGC 96717</strain>
    </source>
</reference>
<evidence type="ECO:0000256" key="1">
    <source>
        <dbReference type="SAM" id="MobiDB-lite"/>
    </source>
</evidence>
<evidence type="ECO:0000313" key="2">
    <source>
        <dbReference type="EnsemblPlants" id="ORGLA05G0178800.1"/>
    </source>
</evidence>
<accession>I1PWP0</accession>
<feature type="region of interest" description="Disordered" evidence="1">
    <location>
        <begin position="1"/>
        <end position="24"/>
    </location>
</feature>
<organism evidence="2 3">
    <name type="scientific">Oryza glaberrima</name>
    <name type="common">African rice</name>
    <dbReference type="NCBI Taxonomy" id="4538"/>
    <lineage>
        <taxon>Eukaryota</taxon>
        <taxon>Viridiplantae</taxon>
        <taxon>Streptophyta</taxon>
        <taxon>Embryophyta</taxon>
        <taxon>Tracheophyta</taxon>
        <taxon>Spermatophyta</taxon>
        <taxon>Magnoliopsida</taxon>
        <taxon>Liliopsida</taxon>
        <taxon>Poales</taxon>
        <taxon>Poaceae</taxon>
        <taxon>BOP clade</taxon>
        <taxon>Oryzoideae</taxon>
        <taxon>Oryzeae</taxon>
        <taxon>Oryzinae</taxon>
        <taxon>Oryza</taxon>
    </lineage>
</organism>